<dbReference type="PANTHER" id="PTHR43133:SF63">
    <property type="entry name" value="RNA POLYMERASE SIGMA FACTOR FECI-RELATED"/>
    <property type="match status" value="1"/>
</dbReference>
<dbReference type="GO" id="GO:0006352">
    <property type="term" value="P:DNA-templated transcription initiation"/>
    <property type="evidence" value="ECO:0007669"/>
    <property type="project" value="InterPro"/>
</dbReference>
<feature type="domain" description="RNA polymerase sigma factor 70 region 4 type 2" evidence="6">
    <location>
        <begin position="135"/>
        <end position="187"/>
    </location>
</feature>
<proteinExistence type="inferred from homology"/>
<evidence type="ECO:0000313" key="7">
    <source>
        <dbReference type="EMBL" id="SAI68109.1"/>
    </source>
</evidence>
<dbReference type="Proteomes" id="UP000076848">
    <property type="component" value="Unassembled WGS sequence"/>
</dbReference>
<evidence type="ECO:0000256" key="2">
    <source>
        <dbReference type="ARBA" id="ARBA00023015"/>
    </source>
</evidence>
<dbReference type="Gene3D" id="1.10.10.10">
    <property type="entry name" value="Winged helix-like DNA-binding domain superfamily/Winged helix DNA-binding domain"/>
    <property type="match status" value="1"/>
</dbReference>
<dbReference type="EMBL" id="FKIF01000003">
    <property type="protein sequence ID" value="SAI68109.1"/>
    <property type="molecule type" value="Genomic_DNA"/>
</dbReference>
<evidence type="ECO:0000256" key="3">
    <source>
        <dbReference type="ARBA" id="ARBA00023082"/>
    </source>
</evidence>
<evidence type="ECO:0000259" key="6">
    <source>
        <dbReference type="Pfam" id="PF08281"/>
    </source>
</evidence>
<dbReference type="InterPro" id="IPR014284">
    <property type="entry name" value="RNA_pol_sigma-70_dom"/>
</dbReference>
<keyword evidence="4" id="KW-0804">Transcription</keyword>
<dbReference type="SUPFAM" id="SSF88946">
    <property type="entry name" value="Sigma2 domain of RNA polymerase sigma factors"/>
    <property type="match status" value="1"/>
</dbReference>
<protein>
    <submittedName>
        <fullName evidence="7">Heme uptake regulator</fullName>
    </submittedName>
</protein>
<dbReference type="STRING" id="288768.SAMEA3906486_01841"/>
<sequence length="199" mass="22060">MKIVPILSTARAYATDTRKISVASNPLSHPQQVEALYADHHGWLQRWLRHKLGDAHHAADLAQDTFVRIMASRDALLGIREPRAYLTSTAKWLLVDRARRHAIEQAYLAELALVAETLPCHPSPDEILMAVQALEQIGAALDAVAPRMREAFLRHYLDGQTHAEVAAGLGVSKRMVQKYLVQVLLQCRALCPALGEHAA</sequence>
<dbReference type="SUPFAM" id="SSF88659">
    <property type="entry name" value="Sigma3 and sigma4 domains of RNA polymerase sigma factors"/>
    <property type="match status" value="1"/>
</dbReference>
<dbReference type="NCBIfam" id="TIGR02937">
    <property type="entry name" value="sigma70-ECF"/>
    <property type="match status" value="1"/>
</dbReference>
<dbReference type="Gene3D" id="1.10.1740.10">
    <property type="match status" value="1"/>
</dbReference>
<dbReference type="GO" id="GO:0016987">
    <property type="term" value="F:sigma factor activity"/>
    <property type="evidence" value="ECO:0007669"/>
    <property type="project" value="UniProtKB-KW"/>
</dbReference>
<name>A0A157SCK8_9BORD</name>
<dbReference type="Pfam" id="PF08281">
    <property type="entry name" value="Sigma70_r4_2"/>
    <property type="match status" value="1"/>
</dbReference>
<dbReference type="InterPro" id="IPR013324">
    <property type="entry name" value="RNA_pol_sigma_r3/r4-like"/>
</dbReference>
<organism evidence="7 8">
    <name type="scientific">Bordetella ansorpii</name>
    <dbReference type="NCBI Taxonomy" id="288768"/>
    <lineage>
        <taxon>Bacteria</taxon>
        <taxon>Pseudomonadati</taxon>
        <taxon>Pseudomonadota</taxon>
        <taxon>Betaproteobacteria</taxon>
        <taxon>Burkholderiales</taxon>
        <taxon>Alcaligenaceae</taxon>
        <taxon>Bordetella</taxon>
    </lineage>
</organism>
<evidence type="ECO:0000259" key="5">
    <source>
        <dbReference type="Pfam" id="PF04542"/>
    </source>
</evidence>
<dbReference type="InterPro" id="IPR039425">
    <property type="entry name" value="RNA_pol_sigma-70-like"/>
</dbReference>
<dbReference type="InterPro" id="IPR013325">
    <property type="entry name" value="RNA_pol_sigma_r2"/>
</dbReference>
<evidence type="ECO:0000256" key="4">
    <source>
        <dbReference type="ARBA" id="ARBA00023163"/>
    </source>
</evidence>
<keyword evidence="8" id="KW-1185">Reference proteome</keyword>
<keyword evidence="2" id="KW-0805">Transcription regulation</keyword>
<dbReference type="AlphaFoldDB" id="A0A157SCK8"/>
<evidence type="ECO:0000313" key="8">
    <source>
        <dbReference type="Proteomes" id="UP000076848"/>
    </source>
</evidence>
<comment type="similarity">
    <text evidence="1">Belongs to the sigma-70 factor family. ECF subfamily.</text>
</comment>
<gene>
    <name evidence="7" type="primary">hurI_2</name>
    <name evidence="7" type="ORF">SAMEA3906486_01841</name>
</gene>
<dbReference type="PANTHER" id="PTHR43133">
    <property type="entry name" value="RNA POLYMERASE ECF-TYPE SIGMA FACTO"/>
    <property type="match status" value="1"/>
</dbReference>
<dbReference type="InterPro" id="IPR007627">
    <property type="entry name" value="RNA_pol_sigma70_r2"/>
</dbReference>
<reference evidence="7 8" key="1">
    <citation type="submission" date="2016-04" db="EMBL/GenBank/DDBJ databases">
        <authorList>
            <consortium name="Pathogen Informatics"/>
        </authorList>
    </citation>
    <scope>NUCLEOTIDE SEQUENCE [LARGE SCALE GENOMIC DNA]</scope>
    <source>
        <strain evidence="7 8">H050680373</strain>
    </source>
</reference>
<evidence type="ECO:0000256" key="1">
    <source>
        <dbReference type="ARBA" id="ARBA00010641"/>
    </source>
</evidence>
<dbReference type="RefSeq" id="WP_197488128.1">
    <property type="nucleotide sequence ID" value="NZ_FKIF01000003.1"/>
</dbReference>
<dbReference type="InterPro" id="IPR013249">
    <property type="entry name" value="RNA_pol_sigma70_r4_t2"/>
</dbReference>
<keyword evidence="3" id="KW-0731">Sigma factor</keyword>
<accession>A0A157SCK8</accession>
<dbReference type="GO" id="GO:0003677">
    <property type="term" value="F:DNA binding"/>
    <property type="evidence" value="ECO:0007669"/>
    <property type="project" value="InterPro"/>
</dbReference>
<dbReference type="InterPro" id="IPR036388">
    <property type="entry name" value="WH-like_DNA-bd_sf"/>
</dbReference>
<feature type="domain" description="RNA polymerase sigma-70 region 2" evidence="5">
    <location>
        <begin position="36"/>
        <end position="101"/>
    </location>
</feature>
<dbReference type="Pfam" id="PF04542">
    <property type="entry name" value="Sigma70_r2"/>
    <property type="match status" value="1"/>
</dbReference>